<name>A0A7X0STZ0_9BACL</name>
<reference evidence="8 9" key="1">
    <citation type="submission" date="2020-08" db="EMBL/GenBank/DDBJ databases">
        <title>Cohnella phylogeny.</title>
        <authorList>
            <person name="Dunlap C."/>
        </authorList>
    </citation>
    <scope>NUCLEOTIDE SEQUENCE [LARGE SCALE GENOMIC DNA]</scope>
    <source>
        <strain evidence="8 9">CBP 2801</strain>
    </source>
</reference>
<dbReference type="GO" id="GO:0008942">
    <property type="term" value="F:nitrite reductase [NAD(P)H] activity"/>
    <property type="evidence" value="ECO:0007669"/>
    <property type="project" value="InterPro"/>
</dbReference>
<protein>
    <submittedName>
        <fullName evidence="8">Nitrite reductase small subunit NirD</fullName>
    </submittedName>
</protein>
<proteinExistence type="predicted"/>
<accession>A0A7X0STZ0</accession>
<dbReference type="Proteomes" id="UP000564644">
    <property type="component" value="Unassembled WGS sequence"/>
</dbReference>
<evidence type="ECO:0000313" key="8">
    <source>
        <dbReference type="EMBL" id="MBB6734850.1"/>
    </source>
</evidence>
<keyword evidence="4" id="KW-0408">Iron</keyword>
<dbReference type="Gene3D" id="2.102.10.10">
    <property type="entry name" value="Rieske [2Fe-2S] iron-sulphur domain"/>
    <property type="match status" value="1"/>
</dbReference>
<evidence type="ECO:0000256" key="5">
    <source>
        <dbReference type="ARBA" id="ARBA00023014"/>
    </source>
</evidence>
<dbReference type="GO" id="GO:0016705">
    <property type="term" value="F:oxidoreductase activity, acting on paired donors, with incorporation or reduction of molecular oxygen"/>
    <property type="evidence" value="ECO:0007669"/>
    <property type="project" value="UniProtKB-ARBA"/>
</dbReference>
<dbReference type="EMBL" id="JACJVO010000038">
    <property type="protein sequence ID" value="MBB6734850.1"/>
    <property type="molecule type" value="Genomic_DNA"/>
</dbReference>
<dbReference type="CDD" id="cd03530">
    <property type="entry name" value="Rieske_NirD_small_Bacillus"/>
    <property type="match status" value="1"/>
</dbReference>
<dbReference type="NCBIfam" id="TIGR02378">
    <property type="entry name" value="nirD_assim_sml"/>
    <property type="match status" value="1"/>
</dbReference>
<dbReference type="GO" id="GO:0042128">
    <property type="term" value="P:nitrate assimilation"/>
    <property type="evidence" value="ECO:0007669"/>
    <property type="project" value="UniProtKB-KW"/>
</dbReference>
<keyword evidence="2" id="KW-0479">Metal-binding</keyword>
<dbReference type="PANTHER" id="PTHR21496">
    <property type="entry name" value="FERREDOXIN-RELATED"/>
    <property type="match status" value="1"/>
</dbReference>
<dbReference type="RefSeq" id="WP_185132514.1">
    <property type="nucleotide sequence ID" value="NZ_JACJVO010000038.1"/>
</dbReference>
<keyword evidence="9" id="KW-1185">Reference proteome</keyword>
<gene>
    <name evidence="8" type="primary">nirD</name>
    <name evidence="8" type="ORF">H7C18_28460</name>
</gene>
<keyword evidence="3" id="KW-0560">Oxidoreductase</keyword>
<evidence type="ECO:0000259" key="7">
    <source>
        <dbReference type="PROSITE" id="PS51296"/>
    </source>
</evidence>
<keyword evidence="6" id="KW-0534">Nitrate assimilation</keyword>
<evidence type="ECO:0000256" key="4">
    <source>
        <dbReference type="ARBA" id="ARBA00023004"/>
    </source>
</evidence>
<dbReference type="GO" id="GO:0051537">
    <property type="term" value="F:2 iron, 2 sulfur cluster binding"/>
    <property type="evidence" value="ECO:0007669"/>
    <property type="project" value="UniProtKB-KW"/>
</dbReference>
<dbReference type="GO" id="GO:0046872">
    <property type="term" value="F:metal ion binding"/>
    <property type="evidence" value="ECO:0007669"/>
    <property type="project" value="UniProtKB-KW"/>
</dbReference>
<evidence type="ECO:0000256" key="6">
    <source>
        <dbReference type="ARBA" id="ARBA00023063"/>
    </source>
</evidence>
<comment type="caution">
    <text evidence="8">The sequence shown here is derived from an EMBL/GenBank/DDBJ whole genome shotgun (WGS) entry which is preliminary data.</text>
</comment>
<keyword evidence="1" id="KW-0001">2Fe-2S</keyword>
<evidence type="ECO:0000313" key="9">
    <source>
        <dbReference type="Proteomes" id="UP000564644"/>
    </source>
</evidence>
<dbReference type="InterPro" id="IPR036922">
    <property type="entry name" value="Rieske_2Fe-2S_sf"/>
</dbReference>
<evidence type="ECO:0000256" key="3">
    <source>
        <dbReference type="ARBA" id="ARBA00023002"/>
    </source>
</evidence>
<dbReference type="PANTHER" id="PTHR21496:SF23">
    <property type="entry name" value="3-PHENYLPROPIONATE_CINNAMIC ACID DIOXYGENASE FERREDOXIN SUBUNIT"/>
    <property type="match status" value="1"/>
</dbReference>
<dbReference type="AlphaFoldDB" id="A0A7X0STZ0"/>
<evidence type="ECO:0000256" key="2">
    <source>
        <dbReference type="ARBA" id="ARBA00022723"/>
    </source>
</evidence>
<dbReference type="PROSITE" id="PS51296">
    <property type="entry name" value="RIESKE"/>
    <property type="match status" value="1"/>
</dbReference>
<dbReference type="Pfam" id="PF00355">
    <property type="entry name" value="Rieske"/>
    <property type="match status" value="1"/>
</dbReference>
<dbReference type="GO" id="GO:0004497">
    <property type="term" value="F:monooxygenase activity"/>
    <property type="evidence" value="ECO:0007669"/>
    <property type="project" value="UniProtKB-ARBA"/>
</dbReference>
<dbReference type="InterPro" id="IPR012748">
    <property type="entry name" value="Rieske-like_NirD"/>
</dbReference>
<sequence>MAKVLVGNIADIDVKGARTIRLEGTEIAIFRLSDGQVKALENRCPHKNGKLSEGMVCGTAVHCPLHDWKIDLRSGNVYEPDDGCVATFETEVDGASGSIYITI</sequence>
<keyword evidence="5" id="KW-0411">Iron-sulfur</keyword>
<evidence type="ECO:0000256" key="1">
    <source>
        <dbReference type="ARBA" id="ARBA00022714"/>
    </source>
</evidence>
<feature type="domain" description="Rieske" evidence="7">
    <location>
        <begin position="4"/>
        <end position="99"/>
    </location>
</feature>
<dbReference type="InterPro" id="IPR017941">
    <property type="entry name" value="Rieske_2Fe-2S"/>
</dbReference>
<organism evidence="8 9">
    <name type="scientific">Cohnella zeiphila</name>
    <dbReference type="NCBI Taxonomy" id="2761120"/>
    <lineage>
        <taxon>Bacteria</taxon>
        <taxon>Bacillati</taxon>
        <taxon>Bacillota</taxon>
        <taxon>Bacilli</taxon>
        <taxon>Bacillales</taxon>
        <taxon>Paenibacillaceae</taxon>
        <taxon>Cohnella</taxon>
    </lineage>
</organism>
<dbReference type="SUPFAM" id="SSF50022">
    <property type="entry name" value="ISP domain"/>
    <property type="match status" value="1"/>
</dbReference>